<evidence type="ECO:0000313" key="2">
    <source>
        <dbReference type="EMBL" id="CAK90385.1"/>
    </source>
</evidence>
<organism evidence="2 3">
    <name type="scientific">Paramecium tetraurelia</name>
    <dbReference type="NCBI Taxonomy" id="5888"/>
    <lineage>
        <taxon>Eukaryota</taxon>
        <taxon>Sar</taxon>
        <taxon>Alveolata</taxon>
        <taxon>Ciliophora</taxon>
        <taxon>Intramacronucleata</taxon>
        <taxon>Oligohymenophorea</taxon>
        <taxon>Peniculida</taxon>
        <taxon>Parameciidae</taxon>
        <taxon>Paramecium</taxon>
    </lineage>
</organism>
<feature type="coiled-coil region" evidence="1">
    <location>
        <begin position="90"/>
        <end position="124"/>
    </location>
</feature>
<dbReference type="OMA" id="SMKSERY"/>
<dbReference type="OrthoDB" id="313559at2759"/>
<dbReference type="KEGG" id="ptm:GSPATT00023562001"/>
<evidence type="ECO:0000256" key="1">
    <source>
        <dbReference type="SAM" id="Coils"/>
    </source>
</evidence>
<evidence type="ECO:0000313" key="3">
    <source>
        <dbReference type="Proteomes" id="UP000000600"/>
    </source>
</evidence>
<reference evidence="2 3" key="1">
    <citation type="journal article" date="2006" name="Nature">
        <title>Global trends of whole-genome duplications revealed by the ciliate Paramecium tetraurelia.</title>
        <authorList>
            <consortium name="Genoscope"/>
            <person name="Aury J.-M."/>
            <person name="Jaillon O."/>
            <person name="Duret L."/>
            <person name="Noel B."/>
            <person name="Jubin C."/>
            <person name="Porcel B.M."/>
            <person name="Segurens B."/>
            <person name="Daubin V."/>
            <person name="Anthouard V."/>
            <person name="Aiach N."/>
            <person name="Arnaiz O."/>
            <person name="Billaut A."/>
            <person name="Beisson J."/>
            <person name="Blanc I."/>
            <person name="Bouhouche K."/>
            <person name="Camara F."/>
            <person name="Duharcourt S."/>
            <person name="Guigo R."/>
            <person name="Gogendeau D."/>
            <person name="Katinka M."/>
            <person name="Keller A.-M."/>
            <person name="Kissmehl R."/>
            <person name="Klotz C."/>
            <person name="Koll F."/>
            <person name="Le Moue A."/>
            <person name="Lepere C."/>
            <person name="Malinsky S."/>
            <person name="Nowacki M."/>
            <person name="Nowak J.K."/>
            <person name="Plattner H."/>
            <person name="Poulain J."/>
            <person name="Ruiz F."/>
            <person name="Serrano V."/>
            <person name="Zagulski M."/>
            <person name="Dessen P."/>
            <person name="Betermier M."/>
            <person name="Weissenbach J."/>
            <person name="Scarpelli C."/>
            <person name="Schachter V."/>
            <person name="Sperling L."/>
            <person name="Meyer E."/>
            <person name="Cohen J."/>
            <person name="Wincker P."/>
        </authorList>
    </citation>
    <scope>NUCLEOTIDE SEQUENCE [LARGE SCALE GENOMIC DNA]</scope>
    <source>
        <strain evidence="2 3">Stock d4-2</strain>
    </source>
</reference>
<dbReference type="HOGENOM" id="CLU_889841_0_0_1"/>
<dbReference type="EMBL" id="CT868659">
    <property type="protein sequence ID" value="CAK90385.1"/>
    <property type="molecule type" value="Genomic_DNA"/>
</dbReference>
<gene>
    <name evidence="2" type="ORF">GSPATT00023562001</name>
</gene>
<proteinExistence type="predicted"/>
<keyword evidence="1" id="KW-0175">Coiled coil</keyword>
<dbReference type="Proteomes" id="UP000000600">
    <property type="component" value="Unassembled WGS sequence"/>
</dbReference>
<dbReference type="GeneID" id="5043567"/>
<protein>
    <submittedName>
        <fullName evidence="2">Uncharacterized protein</fullName>
    </submittedName>
</protein>
<sequence>MSWLFNKAQQPAQQLKLPAQFAEKVLNLELDVDSNAASKDEIQELLQLYSVINFSQSIQQAVEYYSSMKSERYTVFTNKIQTLLMKPYVNKILGSEAKQEQKQVQQQNAQKEQIKNNIQYIQQMDSNKQVQQMMTAAIDEKIKIDNMIADDFKLQDHRVQQRMLMRIKDPSKYNLAISKSTSLRHLKLDIESQSQQSTLPDMQEQGLESISEQAFDKISEAEAQQQFTDLIKNDNDSTEQVHQIQEMNTQSNPICLPIKPSQIQDQHQAYFIDDPQPIDQQNWTPQLGDFSHPKTKKVRDMVNKNQVLKKQKMELNNVLPC</sequence>
<keyword evidence="3" id="KW-1185">Reference proteome</keyword>
<name>A0E518_PARTE</name>
<accession>A0E518</accession>
<dbReference type="AlphaFoldDB" id="A0E518"/>
<dbReference type="RefSeq" id="XP_001457782.1">
    <property type="nucleotide sequence ID" value="XM_001457745.1"/>
</dbReference>
<dbReference type="InParanoid" id="A0E518"/>